<dbReference type="InterPro" id="IPR001128">
    <property type="entry name" value="Cyt_P450"/>
</dbReference>
<evidence type="ECO:0000256" key="4">
    <source>
        <dbReference type="ARBA" id="ARBA00022723"/>
    </source>
</evidence>
<dbReference type="PROSITE" id="PS00086">
    <property type="entry name" value="CYTOCHROME_P450"/>
    <property type="match status" value="1"/>
</dbReference>
<dbReference type="EMBL" id="MLYV02000069">
    <property type="protein sequence ID" value="PSS37273.1"/>
    <property type="molecule type" value="Genomic_DNA"/>
</dbReference>
<dbReference type="Pfam" id="PF00067">
    <property type="entry name" value="p450"/>
    <property type="match status" value="1"/>
</dbReference>
<dbReference type="OrthoDB" id="1470350at2759"/>
<dbReference type="GO" id="GO:0005506">
    <property type="term" value="F:iron ion binding"/>
    <property type="evidence" value="ECO:0007669"/>
    <property type="project" value="InterPro"/>
</dbReference>
<gene>
    <name evidence="11" type="ORF">PHLCEN_2v911</name>
</gene>
<evidence type="ECO:0000313" key="12">
    <source>
        <dbReference type="Proteomes" id="UP000186601"/>
    </source>
</evidence>
<keyword evidence="10" id="KW-0732">Signal</keyword>
<organism evidence="11 12">
    <name type="scientific">Hermanssonia centrifuga</name>
    <dbReference type="NCBI Taxonomy" id="98765"/>
    <lineage>
        <taxon>Eukaryota</taxon>
        <taxon>Fungi</taxon>
        <taxon>Dikarya</taxon>
        <taxon>Basidiomycota</taxon>
        <taxon>Agaricomycotina</taxon>
        <taxon>Agaricomycetes</taxon>
        <taxon>Polyporales</taxon>
        <taxon>Meruliaceae</taxon>
        <taxon>Hermanssonia</taxon>
    </lineage>
</organism>
<evidence type="ECO:0000256" key="3">
    <source>
        <dbReference type="ARBA" id="ARBA00022617"/>
    </source>
</evidence>
<evidence type="ECO:0000256" key="8">
    <source>
        <dbReference type="PIRSR" id="PIRSR602401-1"/>
    </source>
</evidence>
<evidence type="ECO:0000313" key="11">
    <source>
        <dbReference type="EMBL" id="PSS37273.1"/>
    </source>
</evidence>
<reference evidence="11 12" key="1">
    <citation type="submission" date="2018-02" db="EMBL/GenBank/DDBJ databases">
        <title>Genome sequence of the basidiomycete white-rot fungus Phlebia centrifuga.</title>
        <authorList>
            <person name="Granchi Z."/>
            <person name="Peng M."/>
            <person name="de Vries R.P."/>
            <person name="Hilden K."/>
            <person name="Makela M.R."/>
            <person name="Grigoriev I."/>
            <person name="Riley R."/>
        </authorList>
    </citation>
    <scope>NUCLEOTIDE SEQUENCE [LARGE SCALE GENOMIC DNA]</scope>
    <source>
        <strain evidence="11 12">FBCC195</strain>
    </source>
</reference>
<dbReference type="AlphaFoldDB" id="A0A2R6S4U7"/>
<sequence>MATALLVAGITLLLIVLKKLLDCRKAVKSIQCVPSSLLTSLWLSVIKSMVTRDHPGFRTVFSAFGVLNQLVFRAPISGVSLGSFRNWKTKHADFEYFGVDIISQIAAVPNVTTHIFVADAAAAKVITAQRARFPKPVENYGALTFFGRNIVASEGDEWKRYRKVTAPAFSEPNNKLVWDETVKIMNDLFNNVWTGKDTIVVEHAVDITLPIALFVIGTAGFGRRISWEDDLVVPPGHKMTFKDSLHHVSTDIFLKALYPNWFLQYAPSKRLNTCHLAYEELDVFMMEMVEARRKAEKKEERYDLFSSLLDASDDQQDGGAKLTDRELLGWLLVYDSITILIDCAIGNIFIFLLADEQEILYQHIKSVLSDGREPRYEDMNKLTQSTAVFYETLRMYPPVNGVPKVSAEDTTLVTQNSAGETIIVPVPQGAHITLHIAGMHYNPRYWEDPTTFKPARFLADWPRDAFLPFSGGARACLGRRFFETEGIAILTMLVSKFKIEVKDEPEFAAETFEEKKARILRGRQGLTLTNIPSFNNLSLQSLNEQTIAVYHLDITLLLFASSCFRGFKTRASTSPHIYNRIKRVRMAGWAKL</sequence>
<dbReference type="PANTHER" id="PTHR24292:SF102">
    <property type="entry name" value="CYTOCHROME P450 FAMILY-RELATED"/>
    <property type="match status" value="1"/>
</dbReference>
<dbReference type="InterPro" id="IPR002401">
    <property type="entry name" value="Cyt_P450_E_grp-I"/>
</dbReference>
<keyword evidence="12" id="KW-1185">Reference proteome</keyword>
<evidence type="ECO:0000256" key="6">
    <source>
        <dbReference type="ARBA" id="ARBA00023004"/>
    </source>
</evidence>
<comment type="caution">
    <text evidence="11">The sequence shown here is derived from an EMBL/GenBank/DDBJ whole genome shotgun (WGS) entry which is preliminary data.</text>
</comment>
<keyword evidence="3 8" id="KW-0349">Heme</keyword>
<keyword evidence="7 9" id="KW-0503">Monooxygenase</keyword>
<feature type="chain" id="PRO_5015339930" description="Cytochrome P450" evidence="10">
    <location>
        <begin position="24"/>
        <end position="592"/>
    </location>
</feature>
<evidence type="ECO:0008006" key="13">
    <source>
        <dbReference type="Google" id="ProtNLM"/>
    </source>
</evidence>
<dbReference type="GO" id="GO:0020037">
    <property type="term" value="F:heme binding"/>
    <property type="evidence" value="ECO:0007669"/>
    <property type="project" value="InterPro"/>
</dbReference>
<feature type="binding site" description="axial binding residue" evidence="8">
    <location>
        <position position="476"/>
    </location>
    <ligand>
        <name>heme</name>
        <dbReference type="ChEBI" id="CHEBI:30413"/>
    </ligand>
    <ligandPart>
        <name>Fe</name>
        <dbReference type="ChEBI" id="CHEBI:18248"/>
    </ligandPart>
</feature>
<evidence type="ECO:0000256" key="10">
    <source>
        <dbReference type="SAM" id="SignalP"/>
    </source>
</evidence>
<evidence type="ECO:0000256" key="2">
    <source>
        <dbReference type="ARBA" id="ARBA00010617"/>
    </source>
</evidence>
<keyword evidence="4 8" id="KW-0479">Metal-binding</keyword>
<evidence type="ECO:0000256" key="1">
    <source>
        <dbReference type="ARBA" id="ARBA00001971"/>
    </source>
</evidence>
<comment type="cofactor">
    <cofactor evidence="1 8">
        <name>heme</name>
        <dbReference type="ChEBI" id="CHEBI:30413"/>
    </cofactor>
</comment>
<accession>A0A2R6S4U7</accession>
<evidence type="ECO:0000256" key="5">
    <source>
        <dbReference type="ARBA" id="ARBA00023002"/>
    </source>
</evidence>
<protein>
    <recommendedName>
        <fullName evidence="13">Cytochrome P450</fullName>
    </recommendedName>
</protein>
<dbReference type="InterPro" id="IPR050476">
    <property type="entry name" value="Insect_CytP450_Detox"/>
</dbReference>
<keyword evidence="6 8" id="KW-0408">Iron</keyword>
<dbReference type="PRINTS" id="PR00463">
    <property type="entry name" value="EP450I"/>
</dbReference>
<dbReference type="STRING" id="98765.A0A2R6S4U7"/>
<dbReference type="GO" id="GO:0004497">
    <property type="term" value="F:monooxygenase activity"/>
    <property type="evidence" value="ECO:0007669"/>
    <property type="project" value="UniProtKB-KW"/>
</dbReference>
<evidence type="ECO:0000256" key="7">
    <source>
        <dbReference type="ARBA" id="ARBA00023033"/>
    </source>
</evidence>
<dbReference type="Gene3D" id="1.10.630.10">
    <property type="entry name" value="Cytochrome P450"/>
    <property type="match status" value="1"/>
</dbReference>
<dbReference type="InterPro" id="IPR017972">
    <property type="entry name" value="Cyt_P450_CS"/>
</dbReference>
<dbReference type="InterPro" id="IPR036396">
    <property type="entry name" value="Cyt_P450_sf"/>
</dbReference>
<comment type="similarity">
    <text evidence="2 9">Belongs to the cytochrome P450 family.</text>
</comment>
<dbReference type="PANTHER" id="PTHR24292">
    <property type="entry name" value="CYTOCHROME P450"/>
    <property type="match status" value="1"/>
</dbReference>
<evidence type="ECO:0000256" key="9">
    <source>
        <dbReference type="RuleBase" id="RU000461"/>
    </source>
</evidence>
<name>A0A2R6S4U7_9APHY</name>
<proteinExistence type="inferred from homology"/>
<keyword evidence="5 9" id="KW-0560">Oxidoreductase</keyword>
<dbReference type="SUPFAM" id="SSF48264">
    <property type="entry name" value="Cytochrome P450"/>
    <property type="match status" value="1"/>
</dbReference>
<dbReference type="Proteomes" id="UP000186601">
    <property type="component" value="Unassembled WGS sequence"/>
</dbReference>
<feature type="signal peptide" evidence="10">
    <location>
        <begin position="1"/>
        <end position="23"/>
    </location>
</feature>
<dbReference type="GO" id="GO:0016705">
    <property type="term" value="F:oxidoreductase activity, acting on paired donors, with incorporation or reduction of molecular oxygen"/>
    <property type="evidence" value="ECO:0007669"/>
    <property type="project" value="InterPro"/>
</dbReference>